<sequence>MLETSSTSVVPRWFLQYIWLSGLIYPAEHTAHRRKADTSPLQSMKFVMSPAGKVYCYIVAFVTTTLAVLTQMDYFGFYWKDIVTLDFFVLIRLINNNAVGVQVPLIFIVLIVSRRAAADFRMSLNETVPLVFSRPEIARIRKYCSMFLFIYISAILGITIAAVVQHQWTRLGFFHSVVIGYQNQSGYTGMAFALLTTPLCVNVDLASQMSGVTFIVVLASGFDKVRRTVEEAYCAMLPDTELSVVIQKATARLQKLRNLTADFNEAFGLLVLLQCVRDLVAVISFIALLLRYNGKLMDETSEQYDARSVIQARSDRWDYIFLTITLTHSVIRISVCLYCSKAVVKIIRLLQKVEIEVNAENVRTSCSYMLSKIDPSTGTISAGGFALINMEYVAGVFGALVAYGVVVYQASDSKEAAQELAKVNTVRYETNELKEFIRHHFGNFSQMP</sequence>
<comment type="caution">
    <text evidence="2">The sequence shown here is derived from an EMBL/GenBank/DDBJ whole genome shotgun (WGS) entry which is preliminary data.</text>
</comment>
<keyword evidence="3" id="KW-1185">Reference proteome</keyword>
<accession>A0A1D1VIY4</accession>
<name>A0A1D1VIY4_RAMVA</name>
<dbReference type="AlphaFoldDB" id="A0A1D1VIY4"/>
<evidence type="ECO:0000313" key="2">
    <source>
        <dbReference type="EMBL" id="GAV01560.1"/>
    </source>
</evidence>
<organism evidence="2 3">
    <name type="scientific">Ramazzottius varieornatus</name>
    <name type="common">Water bear</name>
    <name type="synonym">Tardigrade</name>
    <dbReference type="NCBI Taxonomy" id="947166"/>
    <lineage>
        <taxon>Eukaryota</taxon>
        <taxon>Metazoa</taxon>
        <taxon>Ecdysozoa</taxon>
        <taxon>Tardigrada</taxon>
        <taxon>Eutardigrada</taxon>
        <taxon>Parachela</taxon>
        <taxon>Hypsibioidea</taxon>
        <taxon>Ramazzottiidae</taxon>
        <taxon>Ramazzottius</taxon>
    </lineage>
</organism>
<dbReference type="Proteomes" id="UP000186922">
    <property type="component" value="Unassembled WGS sequence"/>
</dbReference>
<dbReference type="OrthoDB" id="10244831at2759"/>
<feature type="transmembrane region" description="Helical" evidence="1">
    <location>
        <begin position="143"/>
        <end position="164"/>
    </location>
</feature>
<keyword evidence="1" id="KW-0472">Membrane</keyword>
<feature type="transmembrane region" description="Helical" evidence="1">
    <location>
        <begin position="87"/>
        <end position="112"/>
    </location>
</feature>
<dbReference type="EMBL" id="BDGG01000007">
    <property type="protein sequence ID" value="GAV01560.1"/>
    <property type="molecule type" value="Genomic_DNA"/>
</dbReference>
<feature type="transmembrane region" description="Helical" evidence="1">
    <location>
        <begin position="54"/>
        <end position="75"/>
    </location>
</feature>
<proteinExistence type="predicted"/>
<evidence type="ECO:0000313" key="3">
    <source>
        <dbReference type="Proteomes" id="UP000186922"/>
    </source>
</evidence>
<keyword evidence="1" id="KW-1133">Transmembrane helix</keyword>
<protein>
    <recommendedName>
        <fullName evidence="4">Gustatory receptor</fullName>
    </recommendedName>
</protein>
<feature type="transmembrane region" description="Helical" evidence="1">
    <location>
        <begin position="266"/>
        <end position="290"/>
    </location>
</feature>
<evidence type="ECO:0000256" key="1">
    <source>
        <dbReference type="SAM" id="Phobius"/>
    </source>
</evidence>
<keyword evidence="1" id="KW-0812">Transmembrane</keyword>
<evidence type="ECO:0008006" key="4">
    <source>
        <dbReference type="Google" id="ProtNLM"/>
    </source>
</evidence>
<reference evidence="2 3" key="1">
    <citation type="journal article" date="2016" name="Nat. Commun.">
        <title>Extremotolerant tardigrade genome and improved radiotolerance of human cultured cells by tardigrade-unique protein.</title>
        <authorList>
            <person name="Hashimoto T."/>
            <person name="Horikawa D.D."/>
            <person name="Saito Y."/>
            <person name="Kuwahara H."/>
            <person name="Kozuka-Hata H."/>
            <person name="Shin-I T."/>
            <person name="Minakuchi Y."/>
            <person name="Ohishi K."/>
            <person name="Motoyama A."/>
            <person name="Aizu T."/>
            <person name="Enomoto A."/>
            <person name="Kondo K."/>
            <person name="Tanaka S."/>
            <person name="Hara Y."/>
            <person name="Koshikawa S."/>
            <person name="Sagara H."/>
            <person name="Miura T."/>
            <person name="Yokobori S."/>
            <person name="Miyagawa K."/>
            <person name="Suzuki Y."/>
            <person name="Kubo T."/>
            <person name="Oyama M."/>
            <person name="Kohara Y."/>
            <person name="Fujiyama A."/>
            <person name="Arakawa K."/>
            <person name="Katayama T."/>
            <person name="Toyoda A."/>
            <person name="Kunieda T."/>
        </authorList>
    </citation>
    <scope>NUCLEOTIDE SEQUENCE [LARGE SCALE GENOMIC DNA]</scope>
    <source>
        <strain evidence="2 3">YOKOZUNA-1</strain>
    </source>
</reference>
<gene>
    <name evidence="2" type="primary">RvY_12254</name>
    <name evidence="2" type="synonym">RvY_12254.1</name>
    <name evidence="2" type="ORF">RvY_12254-1</name>
</gene>